<dbReference type="Gene3D" id="3.90.10.10">
    <property type="entry name" value="Cytochrome C3"/>
    <property type="match status" value="1"/>
</dbReference>
<feature type="region of interest" description="Disordered" evidence="2">
    <location>
        <begin position="1"/>
        <end position="21"/>
    </location>
</feature>
<evidence type="ECO:0000256" key="1">
    <source>
        <dbReference type="ARBA" id="ARBA00022729"/>
    </source>
</evidence>
<evidence type="ECO:0000259" key="3">
    <source>
        <dbReference type="Pfam" id="PF13435"/>
    </source>
</evidence>
<comment type="caution">
    <text evidence="4">The sequence shown here is derived from an EMBL/GenBank/DDBJ whole genome shotgun (WGS) entry which is preliminary data.</text>
</comment>
<gene>
    <name evidence="4" type="ORF">ENQ76_12965</name>
</gene>
<dbReference type="Pfam" id="PF13435">
    <property type="entry name" value="Cytochrome_C554"/>
    <property type="match status" value="1"/>
</dbReference>
<dbReference type="EMBL" id="DSOK01000355">
    <property type="protein sequence ID" value="HEN16366.1"/>
    <property type="molecule type" value="Genomic_DNA"/>
</dbReference>
<organism evidence="4">
    <name type="scientific">Schlesneria paludicola</name>
    <dbReference type="NCBI Taxonomy" id="360056"/>
    <lineage>
        <taxon>Bacteria</taxon>
        <taxon>Pseudomonadati</taxon>
        <taxon>Planctomycetota</taxon>
        <taxon>Planctomycetia</taxon>
        <taxon>Planctomycetales</taxon>
        <taxon>Planctomycetaceae</taxon>
        <taxon>Schlesneria</taxon>
    </lineage>
</organism>
<dbReference type="AlphaFoldDB" id="A0A7C2JZA6"/>
<evidence type="ECO:0000256" key="2">
    <source>
        <dbReference type="SAM" id="MobiDB-lite"/>
    </source>
</evidence>
<feature type="domain" description="Cytochrome c-552/4" evidence="3">
    <location>
        <begin position="205"/>
        <end position="240"/>
    </location>
</feature>
<dbReference type="InterPro" id="IPR023155">
    <property type="entry name" value="Cyt_c-552/4"/>
</dbReference>
<protein>
    <recommendedName>
        <fullName evidence="3">Cytochrome c-552/4 domain-containing protein</fullName>
    </recommendedName>
</protein>
<dbReference type="InterPro" id="IPR036280">
    <property type="entry name" value="Multihaem_cyt_sf"/>
</dbReference>
<dbReference type="SUPFAM" id="SSF48695">
    <property type="entry name" value="Multiheme cytochromes"/>
    <property type="match status" value="1"/>
</dbReference>
<dbReference type="InterPro" id="IPR051829">
    <property type="entry name" value="Multiheme_Cytochr_ET"/>
</dbReference>
<evidence type="ECO:0000313" key="4">
    <source>
        <dbReference type="EMBL" id="HEN16366.1"/>
    </source>
</evidence>
<accession>A0A7C2JZA6</accession>
<reference evidence="4" key="1">
    <citation type="journal article" date="2020" name="mSystems">
        <title>Genome- and Community-Level Interaction Insights into Carbon Utilization and Element Cycling Functions of Hydrothermarchaeota in Hydrothermal Sediment.</title>
        <authorList>
            <person name="Zhou Z."/>
            <person name="Liu Y."/>
            <person name="Xu W."/>
            <person name="Pan J."/>
            <person name="Luo Z.H."/>
            <person name="Li M."/>
        </authorList>
    </citation>
    <scope>NUCLEOTIDE SEQUENCE [LARGE SCALE GENOMIC DNA]</scope>
    <source>
        <strain evidence="4">SpSt-339</strain>
    </source>
</reference>
<dbReference type="PANTHER" id="PTHR35038:SF8">
    <property type="entry name" value="C-TYPE POLYHEME CYTOCHROME OMCC"/>
    <property type="match status" value="1"/>
</dbReference>
<dbReference type="PANTHER" id="PTHR35038">
    <property type="entry name" value="DISSIMILATORY SULFITE REDUCTASE SIRA"/>
    <property type="match status" value="1"/>
</dbReference>
<keyword evidence="1" id="KW-0732">Signal</keyword>
<sequence length="385" mass="42886">MSRPRPRPAADALENPPHRPRKPLAPRFVITVLWAALITSGIAYRWGSSGAASPLDRLQSADGWADETSCVQCHEQGQTFWQTGHAQTLQRSSSELSRSLLAAFNASPDSLAEGTQVATSDAGTWATNQHDGFLSRTQLDWCFGSGRHARTWVATLSDSRGATDLLEFRWTWYHSIEGFNVTPGQPDQPTAGYFGRLGVLFDQPKARRCFGCHASYVPLRDGEIQGHGIRTGVTCQRCHGPRAEHVATEGAVHNAFWEQASQEESVARCAECHRRADEVEPGEIRADNREIVRFQPIGLVQSACFRKSTLTCVTCHDPHRTLEAQDSTGIWQCLQCHDAAHEDRPGCRAGHTTDCLRCHMPKIKMDRPLEFTDHWIRVRDDTPTP</sequence>
<name>A0A7C2JZA6_9PLAN</name>
<proteinExistence type="predicted"/>